<proteinExistence type="predicted"/>
<dbReference type="HOGENOM" id="CLU_043820_2_0_1"/>
<dbReference type="RefSeq" id="XP_660410.1">
    <property type="nucleotide sequence ID" value="XM_655318.1"/>
</dbReference>
<evidence type="ECO:0008006" key="3">
    <source>
        <dbReference type="Google" id="ProtNLM"/>
    </source>
</evidence>
<dbReference type="AlphaFoldDB" id="Q5B9H4"/>
<gene>
    <name evidence="1" type="ORF">ANIA_02806</name>
</gene>
<dbReference type="EMBL" id="BN001306">
    <property type="protein sequence ID" value="CBF83977.1"/>
    <property type="molecule type" value="Genomic_DNA"/>
</dbReference>
<evidence type="ECO:0000313" key="1">
    <source>
        <dbReference type="EMBL" id="CBF83977.1"/>
    </source>
</evidence>
<dbReference type="OrthoDB" id="4402051at2759"/>
<dbReference type="SUPFAM" id="SSF81383">
    <property type="entry name" value="F-box domain"/>
    <property type="match status" value="1"/>
</dbReference>
<name>Q5B9H4_EMENI</name>
<dbReference type="KEGG" id="ani:ANIA_02806"/>
<protein>
    <recommendedName>
        <fullName evidence="3">F-box domain-containing protein</fullName>
    </recommendedName>
</protein>
<reference evidence="2" key="2">
    <citation type="journal article" date="2009" name="Fungal Genet. Biol.">
        <title>The 2008 update of the Aspergillus nidulans genome annotation: a community effort.</title>
        <authorList>
            <person name="Wortman J.R."/>
            <person name="Gilsenan J.M."/>
            <person name="Joardar V."/>
            <person name="Deegan J."/>
            <person name="Clutterbuck J."/>
            <person name="Andersen M.R."/>
            <person name="Archer D."/>
            <person name="Bencina M."/>
            <person name="Braus G."/>
            <person name="Coutinho P."/>
            <person name="von Dohren H."/>
            <person name="Doonan J."/>
            <person name="Driessen A.J."/>
            <person name="Durek P."/>
            <person name="Espeso E."/>
            <person name="Fekete E."/>
            <person name="Flipphi M."/>
            <person name="Estrada C.G."/>
            <person name="Geysens S."/>
            <person name="Goldman G."/>
            <person name="de Groot P.W."/>
            <person name="Hansen K."/>
            <person name="Harris S.D."/>
            <person name="Heinekamp T."/>
            <person name="Helmstaedt K."/>
            <person name="Henrissat B."/>
            <person name="Hofmann G."/>
            <person name="Homan T."/>
            <person name="Horio T."/>
            <person name="Horiuchi H."/>
            <person name="James S."/>
            <person name="Jones M."/>
            <person name="Karaffa L."/>
            <person name="Karanyi Z."/>
            <person name="Kato M."/>
            <person name="Keller N."/>
            <person name="Kelly D.E."/>
            <person name="Kiel J.A."/>
            <person name="Kim J.M."/>
            <person name="van der Klei I.J."/>
            <person name="Klis F.M."/>
            <person name="Kovalchuk A."/>
            <person name="Krasevec N."/>
            <person name="Kubicek C.P."/>
            <person name="Liu B."/>
            <person name="Maccabe A."/>
            <person name="Meyer V."/>
            <person name="Mirabito P."/>
            <person name="Miskei M."/>
            <person name="Mos M."/>
            <person name="Mullins J."/>
            <person name="Nelson D.R."/>
            <person name="Nielsen J."/>
            <person name="Oakley B.R."/>
            <person name="Osmani S.A."/>
            <person name="Pakula T."/>
            <person name="Paszewski A."/>
            <person name="Paulsen I."/>
            <person name="Pilsyk S."/>
            <person name="Pocsi I."/>
            <person name="Punt P.J."/>
            <person name="Ram A.F."/>
            <person name="Ren Q."/>
            <person name="Robellet X."/>
            <person name="Robson G."/>
            <person name="Seiboth B."/>
            <person name="van Solingen P."/>
            <person name="Specht T."/>
            <person name="Sun J."/>
            <person name="Taheri-Talesh N."/>
            <person name="Takeshita N."/>
            <person name="Ussery D."/>
            <person name="vanKuyk P.A."/>
            <person name="Visser H."/>
            <person name="van de Vondervoort P.J."/>
            <person name="de Vries R.P."/>
            <person name="Walton J."/>
            <person name="Xiang X."/>
            <person name="Xiong Y."/>
            <person name="Zeng A.P."/>
            <person name="Brandt B.W."/>
            <person name="Cornell M.J."/>
            <person name="van den Hondel C.A."/>
            <person name="Visser J."/>
            <person name="Oliver S.G."/>
            <person name="Turner G."/>
        </authorList>
    </citation>
    <scope>GENOME REANNOTATION</scope>
    <source>
        <strain evidence="2">FGSC A4 / ATCC 38163 / CBS 112.46 / NRRL 194 / M139</strain>
    </source>
</reference>
<accession>Q5B9H4</accession>
<dbReference type="Proteomes" id="UP000000560">
    <property type="component" value="Chromosome VI"/>
</dbReference>
<evidence type="ECO:0000313" key="2">
    <source>
        <dbReference type="Proteomes" id="UP000000560"/>
    </source>
</evidence>
<sequence length="463" mass="53107">MPIGQPSVGPAADAAAIHSGGLRSRMCPIMASFYDLPPELVESVASFLWLSEDLCSLRLTCRYFYLSTLRYFRKSQFETVSVDLYLSSLHRLEGLCTRPDLVRNIQRLVIWTKWTAERAVETKQFWQRYPSGRLIMSQAIIRRWRAVIERLVCCRSFCIYHRTDPPGSYWDPDLTTDDEYEPVWRVSLSVSDIVAIMLNIFSASQIPVLSFALGCGRYFSKNPGHQIDTTRLDPVLLRTANFKYAWSNLTALVLESEITGSSTVQFATSLVQAATRLRRLTINFDHGHDALALMEQLSCTDFEFQLEEIHFEAGWLGSGEYLERFLLKHDRTLWTLSLVLIGLRQEAWVPMLKSLTDLRALRAFRLVCPTASEADKKSCVKFPNVEKNCIVDEASGTQFKYRRFWFHESHMTMVSYRGSKMKVALQTLVDGIEFAPKRDLSSTESFKSIDQRRMSVSSMGVWD</sequence>
<reference evidence="2" key="1">
    <citation type="journal article" date="2005" name="Nature">
        <title>Sequencing of Aspergillus nidulans and comparative analysis with A. fumigatus and A. oryzae.</title>
        <authorList>
            <person name="Galagan J.E."/>
            <person name="Calvo S.E."/>
            <person name="Cuomo C."/>
            <person name="Ma L.J."/>
            <person name="Wortman J.R."/>
            <person name="Batzoglou S."/>
            <person name="Lee S.I."/>
            <person name="Basturkmen M."/>
            <person name="Spevak C.C."/>
            <person name="Clutterbuck J."/>
            <person name="Kapitonov V."/>
            <person name="Jurka J."/>
            <person name="Scazzocchio C."/>
            <person name="Farman M."/>
            <person name="Butler J."/>
            <person name="Purcell S."/>
            <person name="Harris S."/>
            <person name="Braus G.H."/>
            <person name="Draht O."/>
            <person name="Busch S."/>
            <person name="D'Enfert C."/>
            <person name="Bouchier C."/>
            <person name="Goldman G.H."/>
            <person name="Bell-Pedersen D."/>
            <person name="Griffiths-Jones S."/>
            <person name="Doonan J.H."/>
            <person name="Yu J."/>
            <person name="Vienken K."/>
            <person name="Pain A."/>
            <person name="Freitag M."/>
            <person name="Selker E.U."/>
            <person name="Archer D.B."/>
            <person name="Penalva M.A."/>
            <person name="Oakley B.R."/>
            <person name="Momany M."/>
            <person name="Tanaka T."/>
            <person name="Kumagai T."/>
            <person name="Asai K."/>
            <person name="Machida M."/>
            <person name="Nierman W.C."/>
            <person name="Denning D.W."/>
            <person name="Caddick M."/>
            <person name="Hynes M."/>
            <person name="Paoletti M."/>
            <person name="Fischer R."/>
            <person name="Miller B."/>
            <person name="Dyer P."/>
            <person name="Sachs M.S."/>
            <person name="Osmani S.A."/>
            <person name="Birren B.W."/>
        </authorList>
    </citation>
    <scope>NUCLEOTIDE SEQUENCE [LARGE SCALE GENOMIC DNA]</scope>
    <source>
        <strain evidence="2">FGSC A4 / ATCC 38163 / CBS 112.46 / NRRL 194 / M139</strain>
    </source>
</reference>
<organism evidence="1 2">
    <name type="scientific">Emericella nidulans (strain FGSC A4 / ATCC 38163 / CBS 112.46 / NRRL 194 / M139)</name>
    <name type="common">Aspergillus nidulans</name>
    <dbReference type="NCBI Taxonomy" id="227321"/>
    <lineage>
        <taxon>Eukaryota</taxon>
        <taxon>Fungi</taxon>
        <taxon>Dikarya</taxon>
        <taxon>Ascomycota</taxon>
        <taxon>Pezizomycotina</taxon>
        <taxon>Eurotiomycetes</taxon>
        <taxon>Eurotiomycetidae</taxon>
        <taxon>Eurotiales</taxon>
        <taxon>Aspergillaceae</taxon>
        <taxon>Aspergillus</taxon>
        <taxon>Aspergillus subgen. Nidulantes</taxon>
    </lineage>
</organism>
<keyword evidence="2" id="KW-1185">Reference proteome</keyword>
<dbReference type="InParanoid" id="Q5B9H4"/>
<dbReference type="OMA" id="TIDWMAK"/>
<dbReference type="GeneID" id="2874559"/>
<dbReference type="InterPro" id="IPR036047">
    <property type="entry name" value="F-box-like_dom_sf"/>
</dbReference>
<accession>C8VJJ1</accession>